<evidence type="ECO:0000313" key="2">
    <source>
        <dbReference type="Proteomes" id="UP001234989"/>
    </source>
</evidence>
<dbReference type="PANTHER" id="PTHR45835">
    <property type="entry name" value="YALI0A06105P"/>
    <property type="match status" value="1"/>
</dbReference>
<keyword evidence="2" id="KW-1185">Reference proteome</keyword>
<dbReference type="InterPro" id="IPR036397">
    <property type="entry name" value="RNaseH_sf"/>
</dbReference>
<sequence>MGSVAFPKAEERLLAWEVQSLARQLQVKYEHQRLGDTMQRMPISTWKWECIIIDFVVGFTVTLAKYDIVWVIVDSLTKSAHFIPMKTSYNPEHLSRIYICEIVQLVRLIQQHFVTTQSRQKRYAGRRVRDVSLAIFELIFLKVSPTMGVMKFLDKGKINPWFIGPFEILER</sequence>
<reference evidence="1" key="1">
    <citation type="submission" date="2023-08" db="EMBL/GenBank/DDBJ databases">
        <title>A de novo genome assembly of Solanum verrucosum Schlechtendal, a Mexican diploid species geographically isolated from the other diploid A-genome species in potato relatives.</title>
        <authorList>
            <person name="Hosaka K."/>
        </authorList>
    </citation>
    <scope>NUCLEOTIDE SEQUENCE</scope>
    <source>
        <tissue evidence="1">Young leaves</tissue>
    </source>
</reference>
<dbReference type="Gene3D" id="3.30.420.10">
    <property type="entry name" value="Ribonuclease H-like superfamily/Ribonuclease H"/>
    <property type="match status" value="1"/>
</dbReference>
<dbReference type="GO" id="GO:0003676">
    <property type="term" value="F:nucleic acid binding"/>
    <property type="evidence" value="ECO:0007669"/>
    <property type="project" value="InterPro"/>
</dbReference>
<dbReference type="PANTHER" id="PTHR45835:SF108">
    <property type="entry name" value="INTEGRASE ZINC-BINDING DOMAIN-CONTAINING PROTEIN"/>
    <property type="match status" value="1"/>
</dbReference>
<organism evidence="1 2">
    <name type="scientific">Solanum verrucosum</name>
    <dbReference type="NCBI Taxonomy" id="315347"/>
    <lineage>
        <taxon>Eukaryota</taxon>
        <taxon>Viridiplantae</taxon>
        <taxon>Streptophyta</taxon>
        <taxon>Embryophyta</taxon>
        <taxon>Tracheophyta</taxon>
        <taxon>Spermatophyta</taxon>
        <taxon>Magnoliopsida</taxon>
        <taxon>eudicotyledons</taxon>
        <taxon>Gunneridae</taxon>
        <taxon>Pentapetalae</taxon>
        <taxon>asterids</taxon>
        <taxon>lamiids</taxon>
        <taxon>Solanales</taxon>
        <taxon>Solanaceae</taxon>
        <taxon>Solanoideae</taxon>
        <taxon>Solaneae</taxon>
        <taxon>Solanum</taxon>
    </lineage>
</organism>
<dbReference type="SUPFAM" id="SSF53098">
    <property type="entry name" value="Ribonuclease H-like"/>
    <property type="match status" value="1"/>
</dbReference>
<evidence type="ECO:0000313" key="1">
    <source>
        <dbReference type="EMBL" id="WMV51371.1"/>
    </source>
</evidence>
<gene>
    <name evidence="1" type="ORF">MTR67_044756</name>
</gene>
<accession>A0AAF0UUJ9</accession>
<dbReference type="Proteomes" id="UP001234989">
    <property type="component" value="Chromosome 10"/>
</dbReference>
<dbReference type="AlphaFoldDB" id="A0AAF0UUJ9"/>
<protein>
    <submittedName>
        <fullName evidence="1">Uncharacterized protein</fullName>
    </submittedName>
</protein>
<dbReference type="EMBL" id="CP133621">
    <property type="protein sequence ID" value="WMV51371.1"/>
    <property type="molecule type" value="Genomic_DNA"/>
</dbReference>
<proteinExistence type="predicted"/>
<name>A0AAF0UUJ9_SOLVR</name>
<dbReference type="InterPro" id="IPR012337">
    <property type="entry name" value="RNaseH-like_sf"/>
</dbReference>